<reference evidence="8" key="2">
    <citation type="submission" date="2013-07" db="EMBL/GenBank/DDBJ databases">
        <authorList>
            <consortium name="The Broad Institute Genome Sequencing Platform"/>
            <person name="Cuomo C."/>
            <person name="Litvintseva A."/>
            <person name="Chen Y."/>
            <person name="Heitman J."/>
            <person name="Sun S."/>
            <person name="Springer D."/>
            <person name="Dromer F."/>
            <person name="Young S.K."/>
            <person name="Zeng Q."/>
            <person name="Gargeya S."/>
            <person name="Fitzgerald M."/>
            <person name="Abouelleil A."/>
            <person name="Alvarado L."/>
            <person name="Berlin A.M."/>
            <person name="Chapman S.B."/>
            <person name="Dewar J."/>
            <person name="Goldberg J."/>
            <person name="Griggs A."/>
            <person name="Gujja S."/>
            <person name="Hansen M."/>
            <person name="Howarth C."/>
            <person name="Imamovic A."/>
            <person name="Larimer J."/>
            <person name="McCowan C."/>
            <person name="Murphy C."/>
            <person name="Pearson M."/>
            <person name="Priest M."/>
            <person name="Roberts A."/>
            <person name="Saif S."/>
            <person name="Shea T."/>
            <person name="Sykes S."/>
            <person name="Wortman J."/>
            <person name="Nusbaum C."/>
            <person name="Birren B."/>
        </authorList>
    </citation>
    <scope>NUCLEOTIDE SEQUENCE</scope>
    <source>
        <strain evidence="8">CBS 10117</strain>
    </source>
</reference>
<feature type="compositionally biased region" description="Polar residues" evidence="5">
    <location>
        <begin position="10"/>
        <end position="26"/>
    </location>
</feature>
<dbReference type="SUPFAM" id="SSF103473">
    <property type="entry name" value="MFS general substrate transporter"/>
    <property type="match status" value="1"/>
</dbReference>
<gene>
    <name evidence="7" type="ORF">I303_08199</name>
    <name evidence="8" type="ORF">I303_106544</name>
</gene>
<dbReference type="KEGG" id="kdj:28971898"/>
<dbReference type="GO" id="GO:0022857">
    <property type="term" value="F:transmembrane transporter activity"/>
    <property type="evidence" value="ECO:0007669"/>
    <property type="project" value="InterPro"/>
</dbReference>
<sequence>MATRYPSSEEPGQTEASASQRPTFTHTRTEEHVKKSLNLNGEEANMPSLNKTNHDDASSHQSTIEQDVGVTKIEALYLVFSGWKIWILWGSIALIANIYALQGSTTGTYLSFATSAFKSHALLGTIQVVTSIMTAVMRPFEAKIADLISRPAALAMSVMFYCLGYIAVAASKNVTDVAAGEVLYTIGTTGITAIMAILLADITSLQWRGLASGLYSAPYIYTAFIAGSITQGINAYSENGWRWGFGMFIIMVPILMAPAIGVLFWADWKAKKIGALSLASSSYARRHALGQEDGPKKSFTQMFVYYCEMIDVLGLLLMGFAWAMLLLPFTLYASAKNHWKNPSLIAMFVVGGILMICFTIWELKYAKHPIMPRRILNRSLICSCVIDFSYYLSGYIHSTYYLSWVYVVVDWSAKDYNYFSNITTVGLCLFGVVAGLIQRYTHRYKYLQVTGLCLRIIGQAIVYVQTRHIHRSDALMVMGPVIISMGGACSVVGSQVAAQGSVPHQDMALAMALLALWTRIGGAIGGAISAAIWTDQLPKHLQANLGQYLNATQINNIYGSIKVARAQTQHRELIIRSYLDTAWYLEVPTLVLCIVPLIAGLLTSNFFLGENHNSIEDKKVIIHRDASAVDEEILREKAKQVEERVKMEVGRL</sequence>
<dbReference type="PANTHER" id="PTHR23501:SF58">
    <property type="entry name" value="LOW AFFINITY HEME TRANSPORTER STR3"/>
    <property type="match status" value="1"/>
</dbReference>
<evidence type="ECO:0008006" key="10">
    <source>
        <dbReference type="Google" id="ProtNLM"/>
    </source>
</evidence>
<dbReference type="InterPro" id="IPR036259">
    <property type="entry name" value="MFS_trans_sf"/>
</dbReference>
<dbReference type="OrthoDB" id="2241241at2759"/>
<dbReference type="VEuPathDB" id="FungiDB:I303_08199"/>
<feature type="transmembrane region" description="Helical" evidence="6">
    <location>
        <begin position="509"/>
        <end position="533"/>
    </location>
</feature>
<dbReference type="EMBL" id="KI894037">
    <property type="protein sequence ID" value="OBR81429.1"/>
    <property type="molecule type" value="Genomic_DNA"/>
</dbReference>
<dbReference type="EMBL" id="CP144537">
    <property type="protein sequence ID" value="WWC63938.1"/>
    <property type="molecule type" value="Genomic_DNA"/>
</dbReference>
<name>A0A1A5ZUD9_9TREE</name>
<evidence type="ECO:0000313" key="9">
    <source>
        <dbReference type="Proteomes" id="UP000078595"/>
    </source>
</evidence>
<protein>
    <recommendedName>
        <fullName evidence="10">Major facilitator superfamily (MFS) profile domain-containing protein</fullName>
    </recommendedName>
</protein>
<dbReference type="PANTHER" id="PTHR23501">
    <property type="entry name" value="MAJOR FACILITATOR SUPERFAMILY"/>
    <property type="match status" value="1"/>
</dbReference>
<evidence type="ECO:0000256" key="6">
    <source>
        <dbReference type="SAM" id="Phobius"/>
    </source>
</evidence>
<feature type="transmembrane region" description="Helical" evidence="6">
    <location>
        <begin position="182"/>
        <end position="202"/>
    </location>
</feature>
<proteinExistence type="predicted"/>
<keyword evidence="9" id="KW-1185">Reference proteome</keyword>
<evidence type="ECO:0000256" key="5">
    <source>
        <dbReference type="SAM" id="MobiDB-lite"/>
    </source>
</evidence>
<dbReference type="GO" id="GO:0005886">
    <property type="term" value="C:plasma membrane"/>
    <property type="evidence" value="ECO:0007669"/>
    <property type="project" value="TreeGrafter"/>
</dbReference>
<evidence type="ECO:0000256" key="1">
    <source>
        <dbReference type="ARBA" id="ARBA00004141"/>
    </source>
</evidence>
<accession>A0A1A5ZUD9</accession>
<feature type="transmembrane region" description="Helical" evidence="6">
    <location>
        <begin position="214"/>
        <end position="233"/>
    </location>
</feature>
<evidence type="ECO:0000313" key="7">
    <source>
        <dbReference type="EMBL" id="OBR81429.1"/>
    </source>
</evidence>
<evidence type="ECO:0000256" key="3">
    <source>
        <dbReference type="ARBA" id="ARBA00022989"/>
    </source>
</evidence>
<feature type="transmembrane region" description="Helical" evidence="6">
    <location>
        <begin position="344"/>
        <end position="363"/>
    </location>
</feature>
<comment type="subcellular location">
    <subcellularLocation>
        <location evidence="1">Membrane</location>
        <topology evidence="1">Multi-pass membrane protein</topology>
    </subcellularLocation>
</comment>
<feature type="transmembrane region" description="Helical" evidence="6">
    <location>
        <begin position="245"/>
        <end position="266"/>
    </location>
</feature>
<organism evidence="7">
    <name type="scientific">Kwoniella dejecticola CBS 10117</name>
    <dbReference type="NCBI Taxonomy" id="1296121"/>
    <lineage>
        <taxon>Eukaryota</taxon>
        <taxon>Fungi</taxon>
        <taxon>Dikarya</taxon>
        <taxon>Basidiomycota</taxon>
        <taxon>Agaricomycotina</taxon>
        <taxon>Tremellomycetes</taxon>
        <taxon>Tremellales</taxon>
        <taxon>Cryptococcaceae</taxon>
        <taxon>Kwoniella</taxon>
    </lineage>
</organism>
<reference evidence="8" key="3">
    <citation type="submission" date="2024-02" db="EMBL/GenBank/DDBJ databases">
        <title>Comparative genomics of Cryptococcus and Kwoniella reveals pathogenesis evolution and contrasting modes of karyotype evolution via chromosome fusion or intercentromeric recombination.</title>
        <authorList>
            <person name="Coelho M.A."/>
            <person name="David-Palma M."/>
            <person name="Shea T."/>
            <person name="Bowers K."/>
            <person name="McGinley-Smith S."/>
            <person name="Mohammad A.W."/>
            <person name="Gnirke A."/>
            <person name="Yurkov A.M."/>
            <person name="Nowrousian M."/>
            <person name="Sun S."/>
            <person name="Cuomo C.A."/>
            <person name="Heitman J."/>
        </authorList>
    </citation>
    <scope>NUCLEOTIDE SEQUENCE</scope>
    <source>
        <strain evidence="8">CBS 10117</strain>
    </source>
</reference>
<feature type="transmembrane region" description="Helical" evidence="6">
    <location>
        <begin position="476"/>
        <end position="497"/>
    </location>
</feature>
<dbReference type="Pfam" id="PF07690">
    <property type="entry name" value="MFS_1"/>
    <property type="match status" value="1"/>
</dbReference>
<dbReference type="AlphaFoldDB" id="A0A1A5ZUD9"/>
<keyword evidence="3 6" id="KW-1133">Transmembrane helix</keyword>
<dbReference type="RefSeq" id="XP_018259271.1">
    <property type="nucleotide sequence ID" value="XM_018411459.1"/>
</dbReference>
<dbReference type="Gene3D" id="1.20.1250.20">
    <property type="entry name" value="MFS general substrate transporter like domains"/>
    <property type="match status" value="2"/>
</dbReference>
<keyword evidence="2 6" id="KW-0812">Transmembrane</keyword>
<feature type="transmembrane region" description="Helical" evidence="6">
    <location>
        <begin position="75"/>
        <end position="101"/>
    </location>
</feature>
<feature type="transmembrane region" description="Helical" evidence="6">
    <location>
        <begin position="121"/>
        <end position="140"/>
    </location>
</feature>
<dbReference type="GeneID" id="28971898"/>
<feature type="transmembrane region" description="Helical" evidence="6">
    <location>
        <begin position="444"/>
        <end position="464"/>
    </location>
</feature>
<feature type="transmembrane region" description="Helical" evidence="6">
    <location>
        <begin position="152"/>
        <end position="170"/>
    </location>
</feature>
<reference evidence="7" key="1">
    <citation type="submission" date="2013-07" db="EMBL/GenBank/DDBJ databases">
        <title>The Genome Sequence of Cryptococcus dejecticola CBS10117.</title>
        <authorList>
            <consortium name="The Broad Institute Genome Sequencing Platform"/>
            <person name="Cuomo C."/>
            <person name="Litvintseva A."/>
            <person name="Chen Y."/>
            <person name="Heitman J."/>
            <person name="Sun S."/>
            <person name="Springer D."/>
            <person name="Dromer F."/>
            <person name="Young S.K."/>
            <person name="Zeng Q."/>
            <person name="Gargeya S."/>
            <person name="Fitzgerald M."/>
            <person name="Abouelleil A."/>
            <person name="Alvarado L."/>
            <person name="Berlin A.M."/>
            <person name="Chapman S.B."/>
            <person name="Dewar J."/>
            <person name="Goldberg J."/>
            <person name="Griggs A."/>
            <person name="Gujja S."/>
            <person name="Hansen M."/>
            <person name="Howarth C."/>
            <person name="Imamovic A."/>
            <person name="Larimer J."/>
            <person name="McCowan C."/>
            <person name="Murphy C."/>
            <person name="Pearson M."/>
            <person name="Priest M."/>
            <person name="Roberts A."/>
            <person name="Saif S."/>
            <person name="Shea T."/>
            <person name="Sykes S."/>
            <person name="Wortman J."/>
            <person name="Nusbaum C."/>
            <person name="Birren B."/>
        </authorList>
    </citation>
    <scope>NUCLEOTIDE SEQUENCE [LARGE SCALE GENOMIC DNA]</scope>
    <source>
        <strain evidence="7">CBS 10117</strain>
    </source>
</reference>
<dbReference type="Proteomes" id="UP000078595">
    <property type="component" value="Chromosome 8"/>
</dbReference>
<keyword evidence="4 6" id="KW-0472">Membrane</keyword>
<dbReference type="InterPro" id="IPR011701">
    <property type="entry name" value="MFS"/>
</dbReference>
<feature type="transmembrane region" description="Helical" evidence="6">
    <location>
        <begin position="303"/>
        <end position="324"/>
    </location>
</feature>
<feature type="transmembrane region" description="Helical" evidence="6">
    <location>
        <begin position="587"/>
        <end position="608"/>
    </location>
</feature>
<feature type="transmembrane region" description="Helical" evidence="6">
    <location>
        <begin position="375"/>
        <end position="396"/>
    </location>
</feature>
<evidence type="ECO:0000313" key="8">
    <source>
        <dbReference type="EMBL" id="WWC63938.1"/>
    </source>
</evidence>
<evidence type="ECO:0000256" key="2">
    <source>
        <dbReference type="ARBA" id="ARBA00022692"/>
    </source>
</evidence>
<feature type="transmembrane region" description="Helical" evidence="6">
    <location>
        <begin position="416"/>
        <end position="437"/>
    </location>
</feature>
<feature type="region of interest" description="Disordered" evidence="5">
    <location>
        <begin position="1"/>
        <end position="64"/>
    </location>
</feature>
<evidence type="ECO:0000256" key="4">
    <source>
        <dbReference type="ARBA" id="ARBA00023136"/>
    </source>
</evidence>